<comment type="caution">
    <text evidence="10">The sequence shown here is derived from an EMBL/GenBank/DDBJ whole genome shotgun (WGS) entry which is preliminary data.</text>
</comment>
<comment type="cofactor">
    <cofactor evidence="2">
        <name>Mg(2+)</name>
        <dbReference type="ChEBI" id="CHEBI:18420"/>
    </cofactor>
</comment>
<evidence type="ECO:0000313" key="11">
    <source>
        <dbReference type="Proteomes" id="UP000004080"/>
    </source>
</evidence>
<dbReference type="GO" id="GO:0006508">
    <property type="term" value="P:proteolysis"/>
    <property type="evidence" value="ECO:0007669"/>
    <property type="project" value="UniProtKB-KW"/>
</dbReference>
<evidence type="ECO:0000256" key="3">
    <source>
        <dbReference type="ARBA" id="ARBA00001947"/>
    </source>
</evidence>
<evidence type="ECO:0000256" key="1">
    <source>
        <dbReference type="ARBA" id="ARBA00001941"/>
    </source>
</evidence>
<keyword evidence="5 10" id="KW-0031">Aminopeptidase</keyword>
<dbReference type="AlphaFoldDB" id="I8AF80"/>
<dbReference type="GO" id="GO:0008237">
    <property type="term" value="F:metallopeptidase activity"/>
    <property type="evidence" value="ECO:0007669"/>
    <property type="project" value="UniProtKB-KW"/>
</dbReference>
<proteinExistence type="inferred from homology"/>
<evidence type="ECO:0000256" key="5">
    <source>
        <dbReference type="ARBA" id="ARBA00022438"/>
    </source>
</evidence>
<sequence>MNQSLESYANVILHVGISLQKGQLLFIKASVETVPFVRLLVAKAYERGARDVIVRWNDETIHQLYVSYADRERLATFSPYDVQEREALAGMGCAFLSLVSDGPLPLEQVSHERLMLFHQAKAQALFRYSQYIQQDQVSWCVAAAATPAWAAAVFPQLPSEQQVQALWEAIFAAVRLNCSDPVRAWGEHIATLTARCEHLNQRNFRSLHFKGPGTDLTVKLPATHRWIGAENTRQDGHTFVSNLPVEELYTAPEKFGVNGVVTSTKPLVYGGVVIPSFTLHIQEGRVITVEAAEGRTILEELLRIDEGAAYFGEVALVDQASPLAQRNLLFYQTLFDENASCHLALGGAYPTCVTQGKEALNTSSAHVDFMIGSDELSVTGTRLTGEVETILKQGRWVSS</sequence>
<dbReference type="InterPro" id="IPR000787">
    <property type="entry name" value="Peptidase_M29"/>
</dbReference>
<dbReference type="SUPFAM" id="SSF144052">
    <property type="entry name" value="Thermophilic metalloprotease-like"/>
    <property type="match status" value="1"/>
</dbReference>
<evidence type="ECO:0000256" key="9">
    <source>
        <dbReference type="ARBA" id="ARBA00023049"/>
    </source>
</evidence>
<reference evidence="10 11" key="1">
    <citation type="journal article" date="2012" name="J. Bacteriol.">
        <title>Genome of Bacillus macauensis ZFHKF-1, a Long-Chain-Forming Bacterium.</title>
        <authorList>
            <person name="Cai L."/>
            <person name="Zhang T."/>
        </authorList>
    </citation>
    <scope>NUCLEOTIDE SEQUENCE [LARGE SCALE GENOMIC DNA]</scope>
    <source>
        <strain evidence="10 11">ZFHKF-1</strain>
    </source>
</reference>
<organism evidence="10 11">
    <name type="scientific">Fictibacillus macauensis ZFHKF-1</name>
    <dbReference type="NCBI Taxonomy" id="1196324"/>
    <lineage>
        <taxon>Bacteria</taxon>
        <taxon>Bacillati</taxon>
        <taxon>Bacillota</taxon>
        <taxon>Bacilli</taxon>
        <taxon>Bacillales</taxon>
        <taxon>Fictibacillaceae</taxon>
        <taxon>Fictibacillus</taxon>
    </lineage>
</organism>
<accession>I8AF80</accession>
<keyword evidence="6" id="KW-0645">Protease</keyword>
<dbReference type="Proteomes" id="UP000004080">
    <property type="component" value="Unassembled WGS sequence"/>
</dbReference>
<dbReference type="GO" id="GO:0046872">
    <property type="term" value="F:metal ion binding"/>
    <property type="evidence" value="ECO:0007669"/>
    <property type="project" value="UniProtKB-KW"/>
</dbReference>
<dbReference type="PANTHER" id="PTHR34448">
    <property type="entry name" value="AMINOPEPTIDASE"/>
    <property type="match status" value="1"/>
</dbReference>
<dbReference type="Gene3D" id="3.40.1830.10">
    <property type="entry name" value="Thermophilic metalloprotease (M29)"/>
    <property type="match status" value="1"/>
</dbReference>
<evidence type="ECO:0000256" key="7">
    <source>
        <dbReference type="ARBA" id="ARBA00022723"/>
    </source>
</evidence>
<evidence type="ECO:0000256" key="4">
    <source>
        <dbReference type="ARBA" id="ARBA00008236"/>
    </source>
</evidence>
<evidence type="ECO:0000313" key="10">
    <source>
        <dbReference type="EMBL" id="EIT84287.1"/>
    </source>
</evidence>
<dbReference type="STRING" id="1196324.A374_15913"/>
<dbReference type="GO" id="GO:0004177">
    <property type="term" value="F:aminopeptidase activity"/>
    <property type="evidence" value="ECO:0007669"/>
    <property type="project" value="UniProtKB-KW"/>
</dbReference>
<dbReference type="InterPro" id="IPR035097">
    <property type="entry name" value="M29_N-terminal"/>
</dbReference>
<dbReference type="Pfam" id="PF02073">
    <property type="entry name" value="Peptidase_M29"/>
    <property type="match status" value="1"/>
</dbReference>
<dbReference type="eggNOG" id="COG2309">
    <property type="taxonomic scope" value="Bacteria"/>
</dbReference>
<evidence type="ECO:0000256" key="8">
    <source>
        <dbReference type="ARBA" id="ARBA00022801"/>
    </source>
</evidence>
<keyword evidence="9" id="KW-0482">Metalloprotease</keyword>
<keyword evidence="7" id="KW-0479">Metal-binding</keyword>
<dbReference type="EMBL" id="AKKV01000036">
    <property type="protein sequence ID" value="EIT84287.1"/>
    <property type="molecule type" value="Genomic_DNA"/>
</dbReference>
<dbReference type="PRINTS" id="PR00919">
    <property type="entry name" value="THERMOPTASE"/>
</dbReference>
<protein>
    <submittedName>
        <fullName evidence="10">Aminopeptidase</fullName>
    </submittedName>
</protein>
<keyword evidence="11" id="KW-1185">Reference proteome</keyword>
<dbReference type="PANTHER" id="PTHR34448:SF3">
    <property type="entry name" value="AMINOPEPTIDASE AMPS"/>
    <property type="match status" value="1"/>
</dbReference>
<comment type="cofactor">
    <cofactor evidence="3">
        <name>Zn(2+)</name>
        <dbReference type="ChEBI" id="CHEBI:29105"/>
    </cofactor>
</comment>
<evidence type="ECO:0000256" key="2">
    <source>
        <dbReference type="ARBA" id="ARBA00001946"/>
    </source>
</evidence>
<keyword evidence="8" id="KW-0378">Hydrolase</keyword>
<dbReference type="PATRIC" id="fig|1196324.3.peg.3255"/>
<comment type="similarity">
    <text evidence="4">Belongs to the peptidase M29 family.</text>
</comment>
<name>I8AF80_9BACL</name>
<gene>
    <name evidence="10" type="ORF">A374_15913</name>
</gene>
<comment type="cofactor">
    <cofactor evidence="1">
        <name>Co(2+)</name>
        <dbReference type="ChEBI" id="CHEBI:48828"/>
    </cofactor>
</comment>
<dbReference type="InterPro" id="IPR052170">
    <property type="entry name" value="M29_Exopeptidase"/>
</dbReference>
<dbReference type="RefSeq" id="WP_007203255.1">
    <property type="nucleotide sequence ID" value="NZ_AKKV01000036.1"/>
</dbReference>
<evidence type="ECO:0000256" key="6">
    <source>
        <dbReference type="ARBA" id="ARBA00022670"/>
    </source>
</evidence>